<dbReference type="OrthoDB" id="9783151at2"/>
<evidence type="ECO:0000256" key="2">
    <source>
        <dbReference type="ARBA" id="ARBA00022741"/>
    </source>
</evidence>
<dbReference type="GO" id="GO:0005524">
    <property type="term" value="F:ATP binding"/>
    <property type="evidence" value="ECO:0007669"/>
    <property type="project" value="UniProtKB-KW"/>
</dbReference>
<evidence type="ECO:0000259" key="6">
    <source>
        <dbReference type="PROSITE" id="PS50011"/>
    </source>
</evidence>
<keyword evidence="8" id="KW-1185">Reference proteome</keyword>
<proteinExistence type="predicted"/>
<dbReference type="PROSITE" id="PS00108">
    <property type="entry name" value="PROTEIN_KINASE_ST"/>
    <property type="match status" value="1"/>
</dbReference>
<dbReference type="SUPFAM" id="SSF56112">
    <property type="entry name" value="Protein kinase-like (PK-like)"/>
    <property type="match status" value="1"/>
</dbReference>
<dbReference type="InterPro" id="IPR008271">
    <property type="entry name" value="Ser/Thr_kinase_AS"/>
</dbReference>
<dbReference type="PANTHER" id="PTHR43289">
    <property type="entry name" value="MITOGEN-ACTIVATED PROTEIN KINASE KINASE KINASE 20-RELATED"/>
    <property type="match status" value="1"/>
</dbReference>
<keyword evidence="4" id="KW-0067">ATP-binding</keyword>
<accession>A0A2P1PTY5</accession>
<dbReference type="GO" id="GO:0004674">
    <property type="term" value="F:protein serine/threonine kinase activity"/>
    <property type="evidence" value="ECO:0007669"/>
    <property type="project" value="TreeGrafter"/>
</dbReference>
<dbReference type="InterPro" id="IPR000719">
    <property type="entry name" value="Prot_kinase_dom"/>
</dbReference>
<dbReference type="CDD" id="cd14014">
    <property type="entry name" value="STKc_PknB_like"/>
    <property type="match status" value="1"/>
</dbReference>
<dbReference type="Gene3D" id="3.30.200.20">
    <property type="entry name" value="Phosphorylase Kinase, domain 1"/>
    <property type="match status" value="1"/>
</dbReference>
<dbReference type="PANTHER" id="PTHR43289:SF34">
    <property type="entry name" value="SERINE_THREONINE-PROTEIN KINASE YBDM-RELATED"/>
    <property type="match status" value="1"/>
</dbReference>
<protein>
    <recommendedName>
        <fullName evidence="6">Protein kinase domain-containing protein</fullName>
    </recommendedName>
</protein>
<evidence type="ECO:0000256" key="3">
    <source>
        <dbReference type="ARBA" id="ARBA00022777"/>
    </source>
</evidence>
<evidence type="ECO:0000256" key="4">
    <source>
        <dbReference type="ARBA" id="ARBA00022840"/>
    </source>
</evidence>
<sequence length="415" mass="45700">MAGDDRALPSGISEDELDRLLDLPAGMRPAAIETLARGNSGKAATLKRWLRAIDASEGFLDNSGRHRLPLAPGRAVARWRILDNLGEGGFSSVYRVERNDGAYEQLGALKVLRSGQESEHWQIAHERRLLSRLNHPNIARLLDGGVSKEGVSFLVTELIQGQSLQHWRTAQQPDLKRRMRIMVQLCEAVAAAHAQLIVHGDLKPANVLIDAKDQVHLIDFGVSRLIAAWGNQDAKQRAFTPAFAAPELLKGGSAGTSTDVFALGLLLYWLLLGHLPPSRRTDNTHDLLEQPDSEQIRAPSLDPDVGTIRPALKGELDAIVLACLHPNPTRRYADVQSLLFDLRAWQHGMPVSALPWTRTYLLRRFVGRHPWAVLGASLILLLIVALLLDNLALRRALQAKTPPAPAPTLKMIVPK</sequence>
<keyword evidence="1" id="KW-0808">Transferase</keyword>
<reference evidence="7 8" key="1">
    <citation type="submission" date="2018-03" db="EMBL/GenBank/DDBJ databases">
        <title>Ahniella affigens gen. nov., sp. nov., a gammaproteobacterium isolated from sandy soil near a stream.</title>
        <authorList>
            <person name="Ko Y."/>
            <person name="Kim J.-H."/>
        </authorList>
    </citation>
    <scope>NUCLEOTIDE SEQUENCE [LARGE SCALE GENOMIC DNA]</scope>
    <source>
        <strain evidence="7 8">D13</strain>
    </source>
</reference>
<dbReference type="KEGG" id="xba:C7S18_14375"/>
<feature type="domain" description="Protein kinase" evidence="6">
    <location>
        <begin position="79"/>
        <end position="346"/>
    </location>
</feature>
<dbReference type="Proteomes" id="UP000241074">
    <property type="component" value="Chromosome"/>
</dbReference>
<name>A0A2P1PTY5_9GAMM</name>
<keyword evidence="2" id="KW-0547">Nucleotide-binding</keyword>
<feature type="transmembrane region" description="Helical" evidence="5">
    <location>
        <begin position="371"/>
        <end position="393"/>
    </location>
</feature>
<dbReference type="AlphaFoldDB" id="A0A2P1PTY5"/>
<reference evidence="7 8" key="2">
    <citation type="submission" date="2018-03" db="EMBL/GenBank/DDBJ databases">
        <authorList>
            <person name="Keele B.F."/>
        </authorList>
    </citation>
    <scope>NUCLEOTIDE SEQUENCE [LARGE SCALE GENOMIC DNA]</scope>
    <source>
        <strain evidence="7 8">D13</strain>
    </source>
</reference>
<evidence type="ECO:0000313" key="8">
    <source>
        <dbReference type="Proteomes" id="UP000241074"/>
    </source>
</evidence>
<evidence type="ECO:0000256" key="5">
    <source>
        <dbReference type="SAM" id="Phobius"/>
    </source>
</evidence>
<dbReference type="InterPro" id="IPR011009">
    <property type="entry name" value="Kinase-like_dom_sf"/>
</dbReference>
<organism evidence="7 8">
    <name type="scientific">Ahniella affigens</name>
    <dbReference type="NCBI Taxonomy" id="2021234"/>
    <lineage>
        <taxon>Bacteria</taxon>
        <taxon>Pseudomonadati</taxon>
        <taxon>Pseudomonadota</taxon>
        <taxon>Gammaproteobacteria</taxon>
        <taxon>Lysobacterales</taxon>
        <taxon>Rhodanobacteraceae</taxon>
        <taxon>Ahniella</taxon>
    </lineage>
</organism>
<dbReference type="SMART" id="SM00220">
    <property type="entry name" value="S_TKc"/>
    <property type="match status" value="1"/>
</dbReference>
<keyword evidence="3" id="KW-0418">Kinase</keyword>
<gene>
    <name evidence="7" type="ORF">C7S18_14375</name>
</gene>
<dbReference type="Pfam" id="PF00069">
    <property type="entry name" value="Pkinase"/>
    <property type="match status" value="1"/>
</dbReference>
<keyword evidence="5" id="KW-0472">Membrane</keyword>
<keyword evidence="5" id="KW-0812">Transmembrane</keyword>
<dbReference type="RefSeq" id="WP_106892226.1">
    <property type="nucleotide sequence ID" value="NZ_CP027860.1"/>
</dbReference>
<dbReference type="Gene3D" id="1.10.510.10">
    <property type="entry name" value="Transferase(Phosphotransferase) domain 1"/>
    <property type="match status" value="1"/>
</dbReference>
<dbReference type="PROSITE" id="PS50011">
    <property type="entry name" value="PROTEIN_KINASE_DOM"/>
    <property type="match status" value="1"/>
</dbReference>
<evidence type="ECO:0000313" key="7">
    <source>
        <dbReference type="EMBL" id="AVP98306.1"/>
    </source>
</evidence>
<dbReference type="EMBL" id="CP027860">
    <property type="protein sequence ID" value="AVP98306.1"/>
    <property type="molecule type" value="Genomic_DNA"/>
</dbReference>
<keyword evidence="5" id="KW-1133">Transmembrane helix</keyword>
<evidence type="ECO:0000256" key="1">
    <source>
        <dbReference type="ARBA" id="ARBA00022679"/>
    </source>
</evidence>